<evidence type="ECO:0000313" key="3">
    <source>
        <dbReference type="Proteomes" id="UP000268857"/>
    </source>
</evidence>
<reference evidence="2 3" key="1">
    <citation type="journal article" date="2019" name="Genome Biol. Evol.">
        <title>Day and night: Metabolic profiles and evolutionary relationships of six axenic non-marine cyanobacteria.</title>
        <authorList>
            <person name="Will S.E."/>
            <person name="Henke P."/>
            <person name="Boedeker C."/>
            <person name="Huang S."/>
            <person name="Brinkmann H."/>
            <person name="Rohde M."/>
            <person name="Jarek M."/>
            <person name="Friedl T."/>
            <person name="Seufert S."/>
            <person name="Schumacher M."/>
            <person name="Overmann J."/>
            <person name="Neumann-Schaal M."/>
            <person name="Petersen J."/>
        </authorList>
    </citation>
    <scope>NUCLEOTIDE SEQUENCE [LARGE SCALE GENOMIC DNA]</scope>
    <source>
        <strain evidence="2 3">PCC 6912</strain>
    </source>
</reference>
<dbReference type="AlphaFoldDB" id="A0A433N6G7"/>
<dbReference type="EMBL" id="RSCJ01000018">
    <property type="protein sequence ID" value="RUR77088.1"/>
    <property type="molecule type" value="Genomic_DNA"/>
</dbReference>
<dbReference type="SUPFAM" id="SSF47090">
    <property type="entry name" value="PGBD-like"/>
    <property type="match status" value="2"/>
</dbReference>
<keyword evidence="3" id="KW-1185">Reference proteome</keyword>
<dbReference type="Pfam" id="PF01471">
    <property type="entry name" value="PG_binding_1"/>
    <property type="match status" value="2"/>
</dbReference>
<dbReference type="InterPro" id="IPR002477">
    <property type="entry name" value="Peptidoglycan-bd-like"/>
</dbReference>
<protein>
    <recommendedName>
        <fullName evidence="1">Peptidoglycan binding-like domain-containing protein</fullName>
    </recommendedName>
</protein>
<dbReference type="OrthoDB" id="511527at2"/>
<comment type="caution">
    <text evidence="2">The sequence shown here is derived from an EMBL/GenBank/DDBJ whole genome shotgun (WGS) entry which is preliminary data.</text>
</comment>
<name>A0A433N6G7_CHLFR</name>
<evidence type="ECO:0000259" key="1">
    <source>
        <dbReference type="Pfam" id="PF01471"/>
    </source>
</evidence>
<feature type="domain" description="Peptidoglycan binding-like" evidence="1">
    <location>
        <begin position="102"/>
        <end position="157"/>
    </location>
</feature>
<gene>
    <name evidence="2" type="ORF">PCC6912_40470</name>
</gene>
<sequence>MQWTSDSSNTVPDIVQAQSNKPELRLGSNGEVVEELQKLLTRWGIYSGTIDGNFDKVTEASVKEYQRRVFLADDGVVAKQTWHALYMGMPVGLPELGKGCKGDLVMRLQRFLKSTQDYVGYVDGEFGELTESALQSWQRRHNLPNTGVVDESTWRALSRIPR</sequence>
<proteinExistence type="predicted"/>
<dbReference type="Gene3D" id="1.10.101.10">
    <property type="entry name" value="PGBD-like superfamily/PGBD"/>
    <property type="match status" value="2"/>
</dbReference>
<dbReference type="InterPro" id="IPR036366">
    <property type="entry name" value="PGBDSf"/>
</dbReference>
<dbReference type="Proteomes" id="UP000268857">
    <property type="component" value="Unassembled WGS sequence"/>
</dbReference>
<organism evidence="2 3">
    <name type="scientific">Chlorogloeopsis fritschii PCC 6912</name>
    <dbReference type="NCBI Taxonomy" id="211165"/>
    <lineage>
        <taxon>Bacteria</taxon>
        <taxon>Bacillati</taxon>
        <taxon>Cyanobacteriota</taxon>
        <taxon>Cyanophyceae</taxon>
        <taxon>Nostocales</taxon>
        <taxon>Chlorogloeopsidaceae</taxon>
        <taxon>Chlorogloeopsis</taxon>
    </lineage>
</organism>
<dbReference type="RefSeq" id="WP_016878177.1">
    <property type="nucleotide sequence ID" value="NZ_AJLN01000087.1"/>
</dbReference>
<accession>A0A433N6G7</accession>
<dbReference type="InterPro" id="IPR036365">
    <property type="entry name" value="PGBD-like_sf"/>
</dbReference>
<dbReference type="STRING" id="211165.GCA_000317285_03363"/>
<evidence type="ECO:0000313" key="2">
    <source>
        <dbReference type="EMBL" id="RUR77088.1"/>
    </source>
</evidence>
<feature type="domain" description="Peptidoglycan binding-like" evidence="1">
    <location>
        <begin position="29"/>
        <end position="85"/>
    </location>
</feature>